<evidence type="ECO:0000313" key="1">
    <source>
        <dbReference type="EMBL" id="QWT49470.1"/>
    </source>
</evidence>
<dbReference type="EMBL" id="CP064782">
    <property type="protein sequence ID" value="QWT49470.1"/>
    <property type="molecule type" value="Genomic_DNA"/>
</dbReference>
<keyword evidence="2" id="KW-1185">Reference proteome</keyword>
<sequence length="100" mass="11323">MKALLLTTLVALCLIGWFSPEMVTFLSGHDRMQVVETGSAQDLMVREEAGKAQGMTLAEYEALAKNDPEAYQKLLKSREQQAPRSEIDKLMNFFAHLKYE</sequence>
<dbReference type="RefSeq" id="WP_216126936.1">
    <property type="nucleotide sequence ID" value="NZ_CP064782.1"/>
</dbReference>
<name>A0A975XV60_9RHOO</name>
<protein>
    <submittedName>
        <fullName evidence="1">Uncharacterized protein</fullName>
    </submittedName>
</protein>
<accession>A0A975XV60</accession>
<gene>
    <name evidence="1" type="ORF">Azoinq_02305</name>
</gene>
<evidence type="ECO:0000313" key="2">
    <source>
        <dbReference type="Proteomes" id="UP000683428"/>
    </source>
</evidence>
<dbReference type="KEGG" id="aiq:Azoinq_02305"/>
<dbReference type="AlphaFoldDB" id="A0A975XV60"/>
<dbReference type="Proteomes" id="UP000683428">
    <property type="component" value="Chromosome"/>
</dbReference>
<reference evidence="1" key="1">
    <citation type="submission" date="2020-11" db="EMBL/GenBank/DDBJ databases">
        <title>Azospira inquinata sp. nov.</title>
        <authorList>
            <person name="Moe W.M."/>
            <person name="Mikes M.C."/>
        </authorList>
    </citation>
    <scope>NUCLEOTIDE SEQUENCE</scope>
    <source>
        <strain evidence="1">Azo-3</strain>
    </source>
</reference>
<organism evidence="1 2">
    <name type="scientific">Azospira inquinata</name>
    <dbReference type="NCBI Taxonomy" id="2785627"/>
    <lineage>
        <taxon>Bacteria</taxon>
        <taxon>Pseudomonadati</taxon>
        <taxon>Pseudomonadota</taxon>
        <taxon>Betaproteobacteria</taxon>
        <taxon>Rhodocyclales</taxon>
        <taxon>Rhodocyclaceae</taxon>
        <taxon>Azospira</taxon>
    </lineage>
</organism>
<proteinExistence type="predicted"/>